<dbReference type="InterPro" id="IPR000182">
    <property type="entry name" value="GNAT_dom"/>
</dbReference>
<keyword evidence="3" id="KW-1185">Reference proteome</keyword>
<evidence type="ECO:0000313" key="3">
    <source>
        <dbReference type="Proteomes" id="UP000523139"/>
    </source>
</evidence>
<comment type="caution">
    <text evidence="2">The sequence shown here is derived from an EMBL/GenBank/DDBJ whole genome shotgun (WGS) entry which is preliminary data.</text>
</comment>
<keyword evidence="2" id="KW-0808">Transferase</keyword>
<name>A0A7X8TLD4_9MICC</name>
<dbReference type="EMBL" id="JABAHY010000017">
    <property type="protein sequence ID" value="NLS10911.1"/>
    <property type="molecule type" value="Genomic_DNA"/>
</dbReference>
<dbReference type="PROSITE" id="PS51186">
    <property type="entry name" value="GNAT"/>
    <property type="match status" value="1"/>
</dbReference>
<proteinExistence type="predicted"/>
<gene>
    <name evidence="2" type="ORF">HGQ17_13095</name>
</gene>
<reference evidence="2 3" key="1">
    <citation type="submission" date="2020-04" db="EMBL/GenBank/DDBJ databases">
        <title>Nesterenkonia sp. nov., isolated from marine sediment.</title>
        <authorList>
            <person name="Zhang G."/>
        </authorList>
    </citation>
    <scope>NUCLEOTIDE SEQUENCE [LARGE SCALE GENOMIC DNA]</scope>
    <source>
        <strain evidence="2 3">MY13</strain>
    </source>
</reference>
<dbReference type="Gene3D" id="3.40.630.30">
    <property type="match status" value="1"/>
</dbReference>
<evidence type="ECO:0000259" key="1">
    <source>
        <dbReference type="PROSITE" id="PS51186"/>
    </source>
</evidence>
<dbReference type="InterPro" id="IPR016181">
    <property type="entry name" value="Acyl_CoA_acyltransferase"/>
</dbReference>
<evidence type="ECO:0000313" key="2">
    <source>
        <dbReference type="EMBL" id="NLS10911.1"/>
    </source>
</evidence>
<dbReference type="Pfam" id="PF13302">
    <property type="entry name" value="Acetyltransf_3"/>
    <property type="match status" value="1"/>
</dbReference>
<organism evidence="2 3">
    <name type="scientific">Nesterenkonia sedimenti</name>
    <dbReference type="NCBI Taxonomy" id="1463632"/>
    <lineage>
        <taxon>Bacteria</taxon>
        <taxon>Bacillati</taxon>
        <taxon>Actinomycetota</taxon>
        <taxon>Actinomycetes</taxon>
        <taxon>Micrococcales</taxon>
        <taxon>Micrococcaceae</taxon>
        <taxon>Nesterenkonia</taxon>
    </lineage>
</organism>
<dbReference type="RefSeq" id="WP_168888395.1">
    <property type="nucleotide sequence ID" value="NZ_JABAHY010000017.1"/>
</dbReference>
<accession>A0A7X8TLD4</accession>
<sequence>MTASTSAPDASESLQFVHLKPENDDDAAALVEFLSTNHYPFHMRSRPSADQIRENLADGDYGYNPEHYGTEAAEDTDHRGWWVFAGDVRLGIAILEDLTDAAPLFDLRLAEEHRGKGWGVPVLRALTSLVFETYPEVDRFEGQTREDNLAMRKVFLRAGFIKEAHYRRGWPVEGAEPVASVAYGILRQDWESGTVTTFEWEDLAV</sequence>
<dbReference type="SUPFAM" id="SSF55729">
    <property type="entry name" value="Acyl-CoA N-acyltransferases (Nat)"/>
    <property type="match status" value="1"/>
</dbReference>
<feature type="domain" description="N-acetyltransferase" evidence="1">
    <location>
        <begin position="17"/>
        <end position="188"/>
    </location>
</feature>
<dbReference type="Proteomes" id="UP000523139">
    <property type="component" value="Unassembled WGS sequence"/>
</dbReference>
<protein>
    <submittedName>
        <fullName evidence="2">GNAT family N-acetyltransferase</fullName>
    </submittedName>
</protein>
<dbReference type="GO" id="GO:0016747">
    <property type="term" value="F:acyltransferase activity, transferring groups other than amino-acyl groups"/>
    <property type="evidence" value="ECO:0007669"/>
    <property type="project" value="InterPro"/>
</dbReference>
<dbReference type="AlphaFoldDB" id="A0A7X8TLD4"/>